<keyword evidence="5 16" id="KW-0820">tRNA-binding</keyword>
<evidence type="ECO:0000256" key="5">
    <source>
        <dbReference type="ARBA" id="ARBA00022555"/>
    </source>
</evidence>
<keyword evidence="7 15" id="KW-0479">Metal-binding</keyword>
<dbReference type="SUPFAM" id="SSF55681">
    <property type="entry name" value="Class II aaRS and biotin synthetases"/>
    <property type="match status" value="1"/>
</dbReference>
<protein>
    <recommendedName>
        <fullName evidence="15">Phenylalanine--tRNA ligase beta subunit</fullName>
        <ecNumber evidence="15">6.1.1.20</ecNumber>
    </recommendedName>
    <alternativeName>
        <fullName evidence="15">Phenylalanyl-tRNA synthetase beta subunit</fullName>
        <shortName evidence="15">PheRS</shortName>
    </alternativeName>
</protein>
<dbReference type="SMART" id="SM00874">
    <property type="entry name" value="B5"/>
    <property type="match status" value="1"/>
</dbReference>
<dbReference type="PANTHER" id="PTHR10947:SF0">
    <property type="entry name" value="PHENYLALANINE--TRNA LIGASE BETA SUBUNIT"/>
    <property type="match status" value="1"/>
</dbReference>
<feature type="domain" description="TRNA-binding" evidence="17">
    <location>
        <begin position="40"/>
        <end position="160"/>
    </location>
</feature>
<dbReference type="Gene3D" id="3.30.56.10">
    <property type="match status" value="2"/>
</dbReference>
<dbReference type="SUPFAM" id="SSF54991">
    <property type="entry name" value="Anticodon-binding domain of PheRS"/>
    <property type="match status" value="1"/>
</dbReference>
<feature type="binding site" evidence="15">
    <location>
        <position position="508"/>
    </location>
    <ligand>
        <name>Mg(2+)</name>
        <dbReference type="ChEBI" id="CHEBI:18420"/>
        <note>shared with alpha subunit</note>
    </ligand>
</feature>
<dbReference type="SUPFAM" id="SSF50249">
    <property type="entry name" value="Nucleic acid-binding proteins"/>
    <property type="match status" value="1"/>
</dbReference>
<organism evidence="20 21">
    <name type="scientific">Intrasporangium calvum</name>
    <dbReference type="NCBI Taxonomy" id="53358"/>
    <lineage>
        <taxon>Bacteria</taxon>
        <taxon>Bacillati</taxon>
        <taxon>Actinomycetota</taxon>
        <taxon>Actinomycetes</taxon>
        <taxon>Micrococcales</taxon>
        <taxon>Intrasporangiaceae</taxon>
        <taxon>Intrasporangium</taxon>
    </lineage>
</organism>
<dbReference type="EC" id="6.1.1.20" evidence="15"/>
<dbReference type="Gene3D" id="3.30.930.10">
    <property type="entry name" value="Bira Bifunctional Protein, Domain 2"/>
    <property type="match status" value="1"/>
</dbReference>
<dbReference type="PANTHER" id="PTHR10947">
    <property type="entry name" value="PHENYLALANYL-TRNA SYNTHETASE BETA CHAIN AND LEUCINE-RICH REPEAT-CONTAINING PROTEIN 47"/>
    <property type="match status" value="1"/>
</dbReference>
<dbReference type="Gene3D" id="2.40.50.140">
    <property type="entry name" value="Nucleic acid-binding proteins"/>
    <property type="match status" value="1"/>
</dbReference>
<dbReference type="PROSITE" id="PS50886">
    <property type="entry name" value="TRBD"/>
    <property type="match status" value="1"/>
</dbReference>
<comment type="catalytic activity">
    <reaction evidence="14 15">
        <text>tRNA(Phe) + L-phenylalanine + ATP = L-phenylalanyl-tRNA(Phe) + AMP + diphosphate + H(+)</text>
        <dbReference type="Rhea" id="RHEA:19413"/>
        <dbReference type="Rhea" id="RHEA-COMP:9668"/>
        <dbReference type="Rhea" id="RHEA-COMP:9699"/>
        <dbReference type="ChEBI" id="CHEBI:15378"/>
        <dbReference type="ChEBI" id="CHEBI:30616"/>
        <dbReference type="ChEBI" id="CHEBI:33019"/>
        <dbReference type="ChEBI" id="CHEBI:58095"/>
        <dbReference type="ChEBI" id="CHEBI:78442"/>
        <dbReference type="ChEBI" id="CHEBI:78531"/>
        <dbReference type="ChEBI" id="CHEBI:456215"/>
        <dbReference type="EC" id="6.1.1.20"/>
    </reaction>
</comment>
<reference evidence="20 21" key="1">
    <citation type="submission" date="2022-11" db="EMBL/GenBank/DDBJ databases">
        <title>Anaerobic phenanthrene biodegradation by a DNRA strain PheN6.</title>
        <authorList>
            <person name="Zhang Z."/>
        </authorList>
    </citation>
    <scope>NUCLEOTIDE SEQUENCE [LARGE SCALE GENOMIC DNA]</scope>
    <source>
        <strain evidence="20 21">PheN6</strain>
    </source>
</reference>
<dbReference type="InterPro" id="IPR020825">
    <property type="entry name" value="Phe-tRNA_synthase-like_B3/B4"/>
</dbReference>
<evidence type="ECO:0000259" key="17">
    <source>
        <dbReference type="PROSITE" id="PS50886"/>
    </source>
</evidence>
<dbReference type="Pfam" id="PF01588">
    <property type="entry name" value="tRNA_bind"/>
    <property type="match status" value="1"/>
</dbReference>
<keyword evidence="6 15" id="KW-0436">Ligase</keyword>
<dbReference type="InterPro" id="IPR005146">
    <property type="entry name" value="B3/B4_tRNA-bd"/>
</dbReference>
<dbReference type="SMART" id="SM00873">
    <property type="entry name" value="B3_4"/>
    <property type="match status" value="1"/>
</dbReference>
<keyword evidence="12 15" id="KW-0648">Protein biosynthesis</keyword>
<comment type="similarity">
    <text evidence="2 15">Belongs to the phenylalanyl-tRNA synthetase beta subunit family. Type 1 subfamily.</text>
</comment>
<dbReference type="Gene3D" id="3.30.70.380">
    <property type="entry name" value="Ferrodoxin-fold anticodon-binding domain"/>
    <property type="match status" value="1"/>
</dbReference>
<dbReference type="InterPro" id="IPR004532">
    <property type="entry name" value="Phe-tRNA-ligase_IIc_bsu_bact"/>
</dbReference>
<evidence type="ECO:0000256" key="6">
    <source>
        <dbReference type="ARBA" id="ARBA00022598"/>
    </source>
</evidence>
<evidence type="ECO:0000256" key="10">
    <source>
        <dbReference type="ARBA" id="ARBA00022842"/>
    </source>
</evidence>
<feature type="binding site" evidence="15">
    <location>
        <position position="507"/>
    </location>
    <ligand>
        <name>Mg(2+)</name>
        <dbReference type="ChEBI" id="CHEBI:18420"/>
        <note>shared with alpha subunit</note>
    </ligand>
</feature>
<dbReference type="InterPro" id="IPR045060">
    <property type="entry name" value="Phe-tRNA-ligase_IIc_bsu"/>
</dbReference>
<feature type="domain" description="B5" evidence="19">
    <location>
        <begin position="440"/>
        <end position="520"/>
    </location>
</feature>
<keyword evidence="21" id="KW-1185">Reference proteome</keyword>
<evidence type="ECO:0000256" key="2">
    <source>
        <dbReference type="ARBA" id="ARBA00008653"/>
    </source>
</evidence>
<dbReference type="InterPro" id="IPR002547">
    <property type="entry name" value="tRNA-bd_dom"/>
</dbReference>
<comment type="subcellular location">
    <subcellularLocation>
        <location evidence="1 15">Cytoplasm</location>
    </subcellularLocation>
</comment>
<evidence type="ECO:0000256" key="13">
    <source>
        <dbReference type="ARBA" id="ARBA00023146"/>
    </source>
</evidence>
<dbReference type="NCBIfam" id="TIGR00472">
    <property type="entry name" value="pheT_bact"/>
    <property type="match status" value="1"/>
</dbReference>
<dbReference type="EMBL" id="JAPFQL010000085">
    <property type="protein sequence ID" value="MDC5698810.1"/>
    <property type="molecule type" value="Genomic_DNA"/>
</dbReference>
<dbReference type="InterPro" id="IPR012340">
    <property type="entry name" value="NA-bd_OB-fold"/>
</dbReference>
<feature type="domain" description="FDX-ACB" evidence="18">
    <location>
        <begin position="772"/>
        <end position="865"/>
    </location>
</feature>
<dbReference type="CDD" id="cd00769">
    <property type="entry name" value="PheRS_beta_core"/>
    <property type="match status" value="1"/>
</dbReference>
<evidence type="ECO:0000256" key="16">
    <source>
        <dbReference type="PROSITE-ProRule" id="PRU00209"/>
    </source>
</evidence>
<keyword evidence="10 15" id="KW-0460">Magnesium</keyword>
<dbReference type="Proteomes" id="UP001150259">
    <property type="component" value="Unassembled WGS sequence"/>
</dbReference>
<evidence type="ECO:0000313" key="21">
    <source>
        <dbReference type="Proteomes" id="UP001150259"/>
    </source>
</evidence>
<keyword evidence="9 15" id="KW-0067">ATP-binding</keyword>
<evidence type="ECO:0000256" key="15">
    <source>
        <dbReference type="HAMAP-Rule" id="MF_00283"/>
    </source>
</evidence>
<dbReference type="HAMAP" id="MF_00283">
    <property type="entry name" value="Phe_tRNA_synth_beta1"/>
    <property type="match status" value="1"/>
</dbReference>
<feature type="binding site" evidence="15">
    <location>
        <position position="504"/>
    </location>
    <ligand>
        <name>Mg(2+)</name>
        <dbReference type="ChEBI" id="CHEBI:18420"/>
        <note>shared with alpha subunit</note>
    </ligand>
</feature>
<dbReference type="InterPro" id="IPR005147">
    <property type="entry name" value="tRNA_synthase_B5-dom"/>
</dbReference>
<evidence type="ECO:0000256" key="1">
    <source>
        <dbReference type="ARBA" id="ARBA00004496"/>
    </source>
</evidence>
<sequence length="865" mass="92106">MRAPLTWLAEYTDLAAGARGVDVAASLVSVGLEEEDLHGGDITGPLVVGRVLEFEETIQKNGKPIRYCVVDVGQNGQMVTEGRHQEIVCGATNFEVGDLVVVVLPGATLPGGFHITARKTYGRMSNGMICAEDEIGIGHDHAGIIVLPRLLGEEHVADVKPGDDAIALLGLGEETIEANVTPDRGYCFSVRGLAREYWHSQGSPAGGFRDPALIETPQPNESGHPVVLRDEAPLDGVPGCDRFVARVVRGVDAAAPSPAWMQKRIAQMGMRPISLAVDVTNYVMLALGQPLHAYDLDTLGGPIVVRRARSGEKLTTLDDVERTLDPEDLLITDAGDGGEGGEGGEGGSETVLGLAGVMGGASSEVSATTTNVLIEAAHFDPTSVARTSRRHRLVSEASKRFERGVDPAIPAAAAEMAARLLVEHGGGQIDPGVTDLDHTSRPHAFRLELAEPSRIVGVDYPRERVLQVLRDLGAEVRETEDERYVEVTPPSWRPDLVNDSPAPDYAEEIARIDGYNNIPSITPTPTEGRGLTHGQKTRRVVADALAGAGFTEVLSYPFVAPELADQLMLPADDDRRRAVRLANPLSEERPLLRTSVLSSLVDVLRRNISRGQKDVALFEMGLVFRPGGPLGRAPLPSVAHRPSEAELEQLYAAVPAQPRRVGIIATGLAEQAGWWGSGRLVEWSDMVAAVEAVAAALVVPVVVSADADHAPWHPGRCARITLTDGTLVGHAGELHPKALSALDLPPRTVAAEIDVDVLTTASDRAVQAAPFSTFPAALTDIALLVRSDVPAGDVESALRRGAGESLESVTLFDVYEGDRIEAGHRSLAYRLTFRAADRTLTTDEVNGFRDAAVAEAARAVGAVQR</sequence>
<dbReference type="Gene3D" id="3.50.40.10">
    <property type="entry name" value="Phenylalanyl-trna Synthetase, Chain B, domain 3"/>
    <property type="match status" value="1"/>
</dbReference>
<dbReference type="InterPro" id="IPR009061">
    <property type="entry name" value="DNA-bd_dom_put_sf"/>
</dbReference>
<evidence type="ECO:0000256" key="7">
    <source>
        <dbReference type="ARBA" id="ARBA00022723"/>
    </source>
</evidence>
<keyword evidence="8 15" id="KW-0547">Nucleotide-binding</keyword>
<dbReference type="InterPro" id="IPR033714">
    <property type="entry name" value="tRNA_bind_bactPheRS"/>
</dbReference>
<keyword evidence="13 15" id="KW-0030">Aminoacyl-tRNA synthetase</keyword>
<dbReference type="InterPro" id="IPR041616">
    <property type="entry name" value="PheRS_beta_core"/>
</dbReference>
<dbReference type="Pfam" id="PF17759">
    <property type="entry name" value="tRNA_synthFbeta"/>
    <property type="match status" value="1"/>
</dbReference>
<dbReference type="Pfam" id="PF03483">
    <property type="entry name" value="B3_4"/>
    <property type="match status" value="1"/>
</dbReference>
<dbReference type="Pfam" id="PF03147">
    <property type="entry name" value="FDX-ACB"/>
    <property type="match status" value="1"/>
</dbReference>
<evidence type="ECO:0000256" key="12">
    <source>
        <dbReference type="ARBA" id="ARBA00022917"/>
    </source>
</evidence>
<dbReference type="SUPFAM" id="SSF46955">
    <property type="entry name" value="Putative DNA-binding domain"/>
    <property type="match status" value="1"/>
</dbReference>
<evidence type="ECO:0000256" key="11">
    <source>
        <dbReference type="ARBA" id="ARBA00022884"/>
    </source>
</evidence>
<gene>
    <name evidence="15 20" type="primary">pheT</name>
    <name evidence="20" type="ORF">OO014_16275</name>
</gene>
<comment type="caution">
    <text evidence="20">The sequence shown here is derived from an EMBL/GenBank/DDBJ whole genome shotgun (WGS) entry which is preliminary data.</text>
</comment>
<dbReference type="PROSITE" id="PS51447">
    <property type="entry name" value="FDX_ACB"/>
    <property type="match status" value="1"/>
</dbReference>
<feature type="binding site" evidence="15">
    <location>
        <position position="495"/>
    </location>
    <ligand>
        <name>Mg(2+)</name>
        <dbReference type="ChEBI" id="CHEBI:18420"/>
        <note>shared with alpha subunit</note>
    </ligand>
</feature>
<evidence type="ECO:0000256" key="14">
    <source>
        <dbReference type="ARBA" id="ARBA00049255"/>
    </source>
</evidence>
<dbReference type="SMART" id="SM00896">
    <property type="entry name" value="FDX-ACB"/>
    <property type="match status" value="1"/>
</dbReference>
<dbReference type="InterPro" id="IPR045864">
    <property type="entry name" value="aa-tRNA-synth_II/BPL/LPL"/>
</dbReference>
<dbReference type="RefSeq" id="WP_272463373.1">
    <property type="nucleotide sequence ID" value="NZ_JAPFQL010000085.1"/>
</dbReference>
<keyword evidence="11 16" id="KW-0694">RNA-binding</keyword>
<dbReference type="PROSITE" id="PS51483">
    <property type="entry name" value="B5"/>
    <property type="match status" value="1"/>
</dbReference>
<proteinExistence type="inferred from homology"/>
<evidence type="ECO:0000259" key="18">
    <source>
        <dbReference type="PROSITE" id="PS51447"/>
    </source>
</evidence>
<dbReference type="Pfam" id="PF03484">
    <property type="entry name" value="B5"/>
    <property type="match status" value="1"/>
</dbReference>
<dbReference type="InterPro" id="IPR005121">
    <property type="entry name" value="Fdx_antiC-bd"/>
</dbReference>
<dbReference type="GO" id="GO:0004826">
    <property type="term" value="F:phenylalanine-tRNA ligase activity"/>
    <property type="evidence" value="ECO:0007669"/>
    <property type="project" value="UniProtKB-EC"/>
</dbReference>
<dbReference type="CDD" id="cd02796">
    <property type="entry name" value="tRNA_bind_bactPheRS"/>
    <property type="match status" value="1"/>
</dbReference>
<evidence type="ECO:0000256" key="8">
    <source>
        <dbReference type="ARBA" id="ARBA00022741"/>
    </source>
</evidence>
<evidence type="ECO:0000313" key="20">
    <source>
        <dbReference type="EMBL" id="MDC5698810.1"/>
    </source>
</evidence>
<comment type="cofactor">
    <cofactor evidence="15">
        <name>Mg(2+)</name>
        <dbReference type="ChEBI" id="CHEBI:18420"/>
    </cofactor>
    <text evidence="15">Binds 2 magnesium ions per tetramer.</text>
</comment>
<accession>A0ABT5GKQ3</accession>
<evidence type="ECO:0000256" key="4">
    <source>
        <dbReference type="ARBA" id="ARBA00022490"/>
    </source>
</evidence>
<evidence type="ECO:0000259" key="19">
    <source>
        <dbReference type="PROSITE" id="PS51483"/>
    </source>
</evidence>
<keyword evidence="4 15" id="KW-0963">Cytoplasm</keyword>
<name>A0ABT5GKQ3_9MICO</name>
<dbReference type="SUPFAM" id="SSF56037">
    <property type="entry name" value="PheT/TilS domain"/>
    <property type="match status" value="1"/>
</dbReference>
<evidence type="ECO:0000256" key="9">
    <source>
        <dbReference type="ARBA" id="ARBA00022840"/>
    </source>
</evidence>
<dbReference type="InterPro" id="IPR036690">
    <property type="entry name" value="Fdx_antiC-bd_sf"/>
</dbReference>
<evidence type="ECO:0000256" key="3">
    <source>
        <dbReference type="ARBA" id="ARBA00011209"/>
    </source>
</evidence>
<comment type="subunit">
    <text evidence="3 15">Tetramer of two alpha and two beta subunits.</text>
</comment>